<comment type="caution">
    <text evidence="2">The sequence shown here is derived from an EMBL/GenBank/DDBJ whole genome shotgun (WGS) entry which is preliminary data.</text>
</comment>
<dbReference type="PANTHER" id="PTHR33336:SF15">
    <property type="entry name" value="ABM DOMAIN-CONTAINING PROTEIN"/>
    <property type="match status" value="1"/>
</dbReference>
<protein>
    <submittedName>
        <fullName evidence="2">Antibiotic biosynthesis monooxygenase family protein</fullName>
    </submittedName>
</protein>
<dbReference type="InterPro" id="IPR050744">
    <property type="entry name" value="AI-2_Isomerase_LsrG"/>
</dbReference>
<dbReference type="RefSeq" id="WP_343877198.1">
    <property type="nucleotide sequence ID" value="NZ_BAAAFW010000058.1"/>
</dbReference>
<dbReference type="Proteomes" id="UP001596215">
    <property type="component" value="Unassembled WGS sequence"/>
</dbReference>
<dbReference type="PROSITE" id="PS51725">
    <property type="entry name" value="ABM"/>
    <property type="match status" value="1"/>
</dbReference>
<evidence type="ECO:0000313" key="2">
    <source>
        <dbReference type="EMBL" id="MFC6361556.1"/>
    </source>
</evidence>
<keyword evidence="2" id="KW-0503">Monooxygenase</keyword>
<evidence type="ECO:0000313" key="3">
    <source>
        <dbReference type="Proteomes" id="UP001596215"/>
    </source>
</evidence>
<organism evidence="2 3">
    <name type="scientific">Tatumella punctata</name>
    <dbReference type="NCBI Taxonomy" id="399969"/>
    <lineage>
        <taxon>Bacteria</taxon>
        <taxon>Pseudomonadati</taxon>
        <taxon>Pseudomonadota</taxon>
        <taxon>Gammaproteobacteria</taxon>
        <taxon>Enterobacterales</taxon>
        <taxon>Erwiniaceae</taxon>
        <taxon>Tatumella</taxon>
    </lineage>
</organism>
<keyword evidence="3" id="KW-1185">Reference proteome</keyword>
<name>A0ABW1VLB1_9GAMM</name>
<dbReference type="Pfam" id="PF03992">
    <property type="entry name" value="ABM"/>
    <property type="match status" value="1"/>
</dbReference>
<gene>
    <name evidence="2" type="ORF">ACFP73_05490</name>
</gene>
<keyword evidence="2" id="KW-0560">Oxidoreductase</keyword>
<sequence>MSQVITVTALITAKAGEQQIVADALKTAEKEVQGEPGCESYVLHQNTQNAAQYLMLERWSSGQHLADHEQAPAFQKLAAALAGRAELQVITSTAVTGGVNK</sequence>
<proteinExistence type="predicted"/>
<dbReference type="EMBL" id="JBHSUC010000004">
    <property type="protein sequence ID" value="MFC6361556.1"/>
    <property type="molecule type" value="Genomic_DNA"/>
</dbReference>
<dbReference type="GO" id="GO:0004497">
    <property type="term" value="F:monooxygenase activity"/>
    <property type="evidence" value="ECO:0007669"/>
    <property type="project" value="UniProtKB-KW"/>
</dbReference>
<dbReference type="InterPro" id="IPR007138">
    <property type="entry name" value="ABM_dom"/>
</dbReference>
<feature type="domain" description="ABM" evidence="1">
    <location>
        <begin position="5"/>
        <end position="95"/>
    </location>
</feature>
<dbReference type="SUPFAM" id="SSF54909">
    <property type="entry name" value="Dimeric alpha+beta barrel"/>
    <property type="match status" value="1"/>
</dbReference>
<accession>A0ABW1VLB1</accession>
<reference evidence="3" key="1">
    <citation type="journal article" date="2019" name="Int. J. Syst. Evol. Microbiol.">
        <title>The Global Catalogue of Microorganisms (GCM) 10K type strain sequencing project: providing services to taxonomists for standard genome sequencing and annotation.</title>
        <authorList>
            <consortium name="The Broad Institute Genomics Platform"/>
            <consortium name="The Broad Institute Genome Sequencing Center for Infectious Disease"/>
            <person name="Wu L."/>
            <person name="Ma J."/>
        </authorList>
    </citation>
    <scope>NUCLEOTIDE SEQUENCE [LARGE SCALE GENOMIC DNA]</scope>
    <source>
        <strain evidence="3">CGMCC 4.1530</strain>
    </source>
</reference>
<dbReference type="PANTHER" id="PTHR33336">
    <property type="entry name" value="QUINOL MONOOXYGENASE YGIN-RELATED"/>
    <property type="match status" value="1"/>
</dbReference>
<dbReference type="Gene3D" id="3.30.70.100">
    <property type="match status" value="1"/>
</dbReference>
<evidence type="ECO:0000259" key="1">
    <source>
        <dbReference type="PROSITE" id="PS51725"/>
    </source>
</evidence>
<dbReference type="InterPro" id="IPR011008">
    <property type="entry name" value="Dimeric_a/b-barrel"/>
</dbReference>